<evidence type="ECO:0000259" key="4">
    <source>
        <dbReference type="PROSITE" id="PS51352"/>
    </source>
</evidence>
<feature type="domain" description="Thioredoxin" evidence="4">
    <location>
        <begin position="29"/>
        <end position="219"/>
    </location>
</feature>
<protein>
    <recommendedName>
        <fullName evidence="2">Thiol:disulfide interchange protein</fullName>
    </recommendedName>
</protein>
<dbReference type="KEGG" id="lyj:FKV23_01405"/>
<dbReference type="PANTHER" id="PTHR35891:SF2">
    <property type="entry name" value="THIOL:DISULFIDE INTERCHANGE PROTEIN DSBA"/>
    <property type="match status" value="1"/>
</dbReference>
<reference evidence="5 6" key="1">
    <citation type="submission" date="2019-06" db="EMBL/GenBank/DDBJ databases">
        <title>Lysobacter alkalisoli sp. nov. isolated from saline-alkali soil.</title>
        <authorList>
            <person name="Sun J.-Q."/>
            <person name="Xu L."/>
        </authorList>
    </citation>
    <scope>NUCLEOTIDE SEQUENCE [LARGE SCALE GENOMIC DNA]</scope>
    <source>
        <strain evidence="5 6">SJ-36</strain>
    </source>
</reference>
<dbReference type="Pfam" id="PF13462">
    <property type="entry name" value="Thioredoxin_4"/>
    <property type="match status" value="1"/>
</dbReference>
<dbReference type="InterPro" id="IPR036249">
    <property type="entry name" value="Thioredoxin-like_sf"/>
</dbReference>
<dbReference type="PROSITE" id="PS51352">
    <property type="entry name" value="THIOREDOXIN_2"/>
    <property type="match status" value="1"/>
</dbReference>
<keyword evidence="2" id="KW-1015">Disulfide bond</keyword>
<evidence type="ECO:0000256" key="3">
    <source>
        <dbReference type="PIRSR" id="PIRSR001488-1"/>
    </source>
</evidence>
<gene>
    <name evidence="5" type="ORF">FKV23_01405</name>
</gene>
<evidence type="ECO:0000313" key="6">
    <source>
        <dbReference type="Proteomes" id="UP000317199"/>
    </source>
</evidence>
<dbReference type="RefSeq" id="WP_141622248.1">
    <property type="nucleotide sequence ID" value="NZ_CP041242.1"/>
</dbReference>
<dbReference type="InterPro" id="IPR023205">
    <property type="entry name" value="DsbA/DsbL"/>
</dbReference>
<evidence type="ECO:0000256" key="1">
    <source>
        <dbReference type="ARBA" id="ARBA00022729"/>
    </source>
</evidence>
<proteinExistence type="inferred from homology"/>
<dbReference type="AlphaFoldDB" id="A0A514BND9"/>
<dbReference type="InterPro" id="IPR013766">
    <property type="entry name" value="Thioredoxin_domain"/>
</dbReference>
<dbReference type="Proteomes" id="UP000317199">
    <property type="component" value="Chromosome"/>
</dbReference>
<comment type="subcellular location">
    <subcellularLocation>
        <location evidence="2">Periplasm</location>
    </subcellularLocation>
</comment>
<dbReference type="PIRSF" id="PIRSF001488">
    <property type="entry name" value="Tdi_protein"/>
    <property type="match status" value="1"/>
</dbReference>
<name>A0A514BND9_9GAMM</name>
<keyword evidence="1" id="KW-0732">Signal</keyword>
<dbReference type="CDD" id="cd03019">
    <property type="entry name" value="DsbA_DsbA"/>
    <property type="match status" value="1"/>
</dbReference>
<dbReference type="Gene3D" id="3.40.30.10">
    <property type="entry name" value="Glutaredoxin"/>
    <property type="match status" value="1"/>
</dbReference>
<dbReference type="InterPro" id="IPR050824">
    <property type="entry name" value="Thiol_disulfide_DsbA"/>
</dbReference>
<dbReference type="PANTHER" id="PTHR35891">
    <property type="entry name" value="THIOL:DISULFIDE INTERCHANGE PROTEIN DSBA"/>
    <property type="match status" value="1"/>
</dbReference>
<evidence type="ECO:0000313" key="5">
    <source>
        <dbReference type="EMBL" id="QDH68906.1"/>
    </source>
</evidence>
<feature type="disulfide bond" description="Redox-active" evidence="3">
    <location>
        <begin position="74"/>
        <end position="77"/>
    </location>
</feature>
<keyword evidence="6" id="KW-1185">Reference proteome</keyword>
<dbReference type="OrthoDB" id="9784896at2"/>
<dbReference type="SUPFAM" id="SSF52833">
    <property type="entry name" value="Thioredoxin-like"/>
    <property type="match status" value="1"/>
</dbReference>
<dbReference type="GO" id="GO:0042597">
    <property type="term" value="C:periplasmic space"/>
    <property type="evidence" value="ECO:0007669"/>
    <property type="project" value="UniProtKB-SubCell"/>
</dbReference>
<keyword evidence="2" id="KW-0574">Periplasm</keyword>
<accession>A0A514BND9</accession>
<evidence type="ECO:0000256" key="2">
    <source>
        <dbReference type="PIRNR" id="PIRNR001488"/>
    </source>
</evidence>
<comment type="similarity">
    <text evidence="2">Belongs to the thioredoxin family.</text>
</comment>
<dbReference type="InterPro" id="IPR012336">
    <property type="entry name" value="Thioredoxin-like_fold"/>
</dbReference>
<organism evidence="5 6">
    <name type="scientific">Marilutibacter alkalisoli</name>
    <dbReference type="NCBI Taxonomy" id="2591633"/>
    <lineage>
        <taxon>Bacteria</taxon>
        <taxon>Pseudomonadati</taxon>
        <taxon>Pseudomonadota</taxon>
        <taxon>Gammaproteobacteria</taxon>
        <taxon>Lysobacterales</taxon>
        <taxon>Lysobacteraceae</taxon>
        <taxon>Marilutibacter</taxon>
    </lineage>
</organism>
<sequence>MTSPLRTSPRARLFALSGLLAALTAVTILLLPGQASVQTTAPVAGKDYIEIPDGKRLGPDDGKIEVVEVFAYACHHCASFAPTLEAWKQKQGRDVRVTYLPLPYGAQDPLAAAYFAAEKMDVLSRTHDATFRAIHDERLLPRNPSADEIATFYADKGVDAARLKALMTSQDILDRLSPARDFAIRSGVEGTPTLIVNGRYRIAGRTFDDQLRTADHLIARERAATR</sequence>
<dbReference type="EMBL" id="CP041242">
    <property type="protein sequence ID" value="QDH68906.1"/>
    <property type="molecule type" value="Genomic_DNA"/>
</dbReference>